<dbReference type="InParanoid" id="A0A066WEN4"/>
<dbReference type="InterPro" id="IPR011990">
    <property type="entry name" value="TPR-like_helical_dom_sf"/>
</dbReference>
<feature type="compositionally biased region" description="Basic and acidic residues" evidence="4">
    <location>
        <begin position="65"/>
        <end position="92"/>
    </location>
</feature>
<dbReference type="PANTHER" id="PTHR13471:SF0">
    <property type="entry name" value="NUCLEAR EXOSOME REGULATOR NRDE2"/>
    <property type="match status" value="1"/>
</dbReference>
<dbReference type="GO" id="GO:1902369">
    <property type="term" value="P:negative regulation of RNA catabolic process"/>
    <property type="evidence" value="ECO:0007669"/>
    <property type="project" value="TreeGrafter"/>
</dbReference>
<comment type="subcellular location">
    <subcellularLocation>
        <location evidence="1">Nucleus</location>
    </subcellularLocation>
</comment>
<organism evidence="5 6">
    <name type="scientific">Tilletiaria anomala (strain ATCC 24038 / CBS 436.72 / UBC 951)</name>
    <dbReference type="NCBI Taxonomy" id="1037660"/>
    <lineage>
        <taxon>Eukaryota</taxon>
        <taxon>Fungi</taxon>
        <taxon>Dikarya</taxon>
        <taxon>Basidiomycota</taxon>
        <taxon>Ustilaginomycotina</taxon>
        <taxon>Exobasidiomycetes</taxon>
        <taxon>Georgefischeriales</taxon>
        <taxon>Tilletiariaceae</taxon>
        <taxon>Tilletiaria</taxon>
    </lineage>
</organism>
<dbReference type="OMA" id="AYRNNTE"/>
<reference evidence="5 6" key="1">
    <citation type="submission" date="2014-05" db="EMBL/GenBank/DDBJ databases">
        <title>Draft genome sequence of a rare smut relative, Tilletiaria anomala UBC 951.</title>
        <authorList>
            <consortium name="DOE Joint Genome Institute"/>
            <person name="Toome M."/>
            <person name="Kuo A."/>
            <person name="Henrissat B."/>
            <person name="Lipzen A."/>
            <person name="Tritt A."/>
            <person name="Yoshinaga Y."/>
            <person name="Zane M."/>
            <person name="Barry K."/>
            <person name="Grigoriev I.V."/>
            <person name="Spatafora J.W."/>
            <person name="Aimea M.C."/>
        </authorList>
    </citation>
    <scope>NUCLEOTIDE SEQUENCE [LARGE SCALE GENOMIC DNA]</scope>
    <source>
        <strain evidence="5 6">UBC 951</strain>
    </source>
</reference>
<feature type="compositionally biased region" description="Basic and acidic residues" evidence="4">
    <location>
        <begin position="374"/>
        <end position="383"/>
    </location>
</feature>
<dbReference type="HOGENOM" id="CLU_007550_0_0_1"/>
<feature type="compositionally biased region" description="Basic and acidic residues" evidence="4">
    <location>
        <begin position="150"/>
        <end position="161"/>
    </location>
</feature>
<dbReference type="Gene3D" id="1.25.40.10">
    <property type="entry name" value="Tetratricopeptide repeat domain"/>
    <property type="match status" value="1"/>
</dbReference>
<proteinExistence type="inferred from homology"/>
<dbReference type="GO" id="GO:0031048">
    <property type="term" value="P:regulatory ncRNA-mediated heterochromatin formation"/>
    <property type="evidence" value="ECO:0007669"/>
    <property type="project" value="TreeGrafter"/>
</dbReference>
<protein>
    <recommendedName>
        <fullName evidence="7">DUF1740-domain-containing protein</fullName>
    </recommendedName>
</protein>
<comment type="caution">
    <text evidence="5">The sequence shown here is derived from an EMBL/GenBank/DDBJ whole genome shotgun (WGS) entry which is preliminary data.</text>
</comment>
<keyword evidence="6" id="KW-1185">Reference proteome</keyword>
<dbReference type="Pfam" id="PF08424">
    <property type="entry name" value="NRDE-2"/>
    <property type="match status" value="1"/>
</dbReference>
<feature type="compositionally biased region" description="Basic residues" evidence="4">
    <location>
        <begin position="93"/>
        <end position="103"/>
    </location>
</feature>
<comment type="similarity">
    <text evidence="2">Belongs to the NRDE2 family.</text>
</comment>
<evidence type="ECO:0008006" key="7">
    <source>
        <dbReference type="Google" id="ProtNLM"/>
    </source>
</evidence>
<evidence type="ECO:0000256" key="3">
    <source>
        <dbReference type="ARBA" id="ARBA00023242"/>
    </source>
</evidence>
<evidence type="ECO:0000256" key="1">
    <source>
        <dbReference type="ARBA" id="ARBA00004123"/>
    </source>
</evidence>
<dbReference type="Proteomes" id="UP000027361">
    <property type="component" value="Unassembled WGS sequence"/>
</dbReference>
<dbReference type="PANTHER" id="PTHR13471">
    <property type="entry name" value="TETRATRICOPEPTIDE-LIKE HELICAL"/>
    <property type="match status" value="1"/>
</dbReference>
<feature type="region of interest" description="Disordered" evidence="4">
    <location>
        <begin position="60"/>
        <end position="176"/>
    </location>
</feature>
<dbReference type="OrthoDB" id="297219at2759"/>
<feature type="region of interest" description="Disordered" evidence="4">
    <location>
        <begin position="289"/>
        <end position="330"/>
    </location>
</feature>
<keyword evidence="3" id="KW-0539">Nucleus</keyword>
<feature type="region of interest" description="Disordered" evidence="4">
    <location>
        <begin position="369"/>
        <end position="390"/>
    </location>
</feature>
<dbReference type="GO" id="GO:0071013">
    <property type="term" value="C:catalytic step 2 spliceosome"/>
    <property type="evidence" value="ECO:0007669"/>
    <property type="project" value="TreeGrafter"/>
</dbReference>
<dbReference type="RefSeq" id="XP_013245150.1">
    <property type="nucleotide sequence ID" value="XM_013389696.1"/>
</dbReference>
<dbReference type="InterPro" id="IPR013633">
    <property type="entry name" value="NRDE-2"/>
</dbReference>
<feature type="region of interest" description="Disordered" evidence="4">
    <location>
        <begin position="1201"/>
        <end position="1229"/>
    </location>
</feature>
<accession>A0A066WEN4</accession>
<dbReference type="EMBL" id="JMSN01000011">
    <property type="protein sequence ID" value="KDN52382.1"/>
    <property type="molecule type" value="Genomic_DNA"/>
</dbReference>
<feature type="compositionally biased region" description="Basic and acidic residues" evidence="4">
    <location>
        <begin position="120"/>
        <end position="143"/>
    </location>
</feature>
<name>A0A066WEN4_TILAU</name>
<feature type="compositionally biased region" description="Acidic residues" evidence="4">
    <location>
        <begin position="311"/>
        <end position="321"/>
    </location>
</feature>
<feature type="compositionally biased region" description="Acidic residues" evidence="4">
    <location>
        <begin position="1209"/>
        <end position="1220"/>
    </location>
</feature>
<gene>
    <name evidence="5" type="ORF">K437DRAFT_18074</name>
</gene>
<dbReference type="AlphaFoldDB" id="A0A066WEN4"/>
<evidence type="ECO:0000256" key="2">
    <source>
        <dbReference type="ARBA" id="ARBA00009265"/>
    </source>
</evidence>
<dbReference type="GeneID" id="25261902"/>
<sequence>MYAIPCLFRMLSDWQQAHVKCSEHQSIDQGPFRMSQEEKTLPPSFSSFQAALSFRSFKVSTSPSAEDRLGHEPGASKRSRKADERREKSPADHRHRNDRKKRKVESTRKDASGSASHQSRSTETKSDKGGLTRSRDHASEDGRHRKSSHKLPDQGKTETSKRSQLVESHHDQGFARAPSDSVAGVFIKDTVGDLARAKYGPTKHSISRFRRSCGGRVLGLDQGLRIAPQLSDHRGVVIVPRGRAPLRYIDSSHAWKAHRRPRKRLRLATGPEADRTNFDHLSDFVAVSYGRPRRDSGSGQTLSPPRFLDNLGDEVTSESESDSLLSDVGADPGEELRRKVAHANAAVSSEPTNLQAWLKLVELQRDLATSPAMEEERGSDQVKRTSRKSKMGGKTLSLGVVEAQISVLDKALASVSDIDDQLRLQLERISIATVAGIWDVKAAEEQWERLLPIGAEHGAPASYAGLRWRSKVQGWHHYTSWKSRQASKWTFTKVLNAYGQALGALNEEVFALDPDSSGQLEQAMVDMQLELAAVMRSAGYVERGFAVLQAQSQLCATYLQDSRSTSLLTFNDALDKAEQQWDEEGPRFGEPLALCHADAPKQGNHDPLDQWLASEHARARAHRYPTRTTDAPLWDIGEAEVDPFSSIFFSDVSPFLCNLRTSQARNRLVDAFLQYLGLPSGSFSASPSICSTAVLSTWALLDRETQKNHFWPSALVSNQTDRLSHLSIELEPRRHPSRLENPFSNPHLTLPADELTDLPHRNAQALHFSQLGQAVIGSADVQQCRQVIKAAQTAWATPVSRLSILDFYLDLASSTTSINKVGKRALSTKGSQDADLWLAYANAEKVYGSLETARKTLRMTLSSLESSAIESAKLWYSLAELEHRPDPHVAVKLLCRAANLRFGRPSLDALYSLQNMPDPSPIEARKARNYYKHRFQESSEDVHLRMIALATGFLLEWLVTGSEYRAGVLEEYLDLLQGIETAAADMCRLRIWAIVWRSLQDQSDRSLKPAQARSLLIKTAQESSSTAFLALLAAHEMSRRFEGQLRLTLERDILPRVVQASDDPAQEQRKEAVFVFATFAEANLYPSHWNQHAVRRQLEVATAHLPHSLLLWHLYLDFEIFVLERVESLSSPASLKECRNRAKDVFFRALRACPGDKNIYLAAFAHPLKHALTGSELKTLAHTMEERELRLFVPIDDSWCEDERSQGEPIDEDDASDDAMEERKRLLPF</sequence>
<evidence type="ECO:0000313" key="6">
    <source>
        <dbReference type="Proteomes" id="UP000027361"/>
    </source>
</evidence>
<dbReference type="STRING" id="1037660.A0A066WEN4"/>
<evidence type="ECO:0000256" key="4">
    <source>
        <dbReference type="SAM" id="MobiDB-lite"/>
    </source>
</evidence>
<evidence type="ECO:0000313" key="5">
    <source>
        <dbReference type="EMBL" id="KDN52382.1"/>
    </source>
</evidence>